<organism evidence="2 3">
    <name type="scientific">Boletus reticuloceps</name>
    <dbReference type="NCBI Taxonomy" id="495285"/>
    <lineage>
        <taxon>Eukaryota</taxon>
        <taxon>Fungi</taxon>
        <taxon>Dikarya</taxon>
        <taxon>Basidiomycota</taxon>
        <taxon>Agaricomycotina</taxon>
        <taxon>Agaricomycetes</taxon>
        <taxon>Agaricomycetidae</taxon>
        <taxon>Boletales</taxon>
        <taxon>Boletineae</taxon>
        <taxon>Boletaceae</taxon>
        <taxon>Boletoideae</taxon>
        <taxon>Boletus</taxon>
    </lineage>
</organism>
<comment type="caution">
    <text evidence="2">The sequence shown here is derived from an EMBL/GenBank/DDBJ whole genome shotgun (WGS) entry which is preliminary data.</text>
</comment>
<proteinExistence type="predicted"/>
<keyword evidence="1" id="KW-1133">Transmembrane helix</keyword>
<name>A0A8I3A7W3_9AGAM</name>
<gene>
    <name evidence="2" type="ORF">JVT61DRAFT_3778</name>
</gene>
<dbReference type="AlphaFoldDB" id="A0A8I3A7W3"/>
<evidence type="ECO:0000313" key="2">
    <source>
        <dbReference type="EMBL" id="KAG6375001.1"/>
    </source>
</evidence>
<keyword evidence="1" id="KW-0472">Membrane</keyword>
<dbReference type="EMBL" id="JAGFBS010000016">
    <property type="protein sequence ID" value="KAG6375001.1"/>
    <property type="molecule type" value="Genomic_DNA"/>
</dbReference>
<reference evidence="2" key="1">
    <citation type="submission" date="2021-03" db="EMBL/GenBank/DDBJ databases">
        <title>Evolutionary innovations through gain and loss of genes in the ectomycorrhizal Boletales.</title>
        <authorList>
            <person name="Wu G."/>
            <person name="Miyauchi S."/>
            <person name="Morin E."/>
            <person name="Yang Z.-L."/>
            <person name="Xu J."/>
            <person name="Martin F.M."/>
        </authorList>
    </citation>
    <scope>NUCLEOTIDE SEQUENCE</scope>
    <source>
        <strain evidence="2">BR01</strain>
    </source>
</reference>
<protein>
    <submittedName>
        <fullName evidence="2">Uncharacterized protein</fullName>
    </submittedName>
</protein>
<sequence length="80" mass="9074">MWRRQFLSAVSIPNETFLSVLKEIWDVIYCDKIKHTVTHNGAVFQLAKQSLNVWCSGFASAAISVVTTFFANSEDFKDQS</sequence>
<dbReference type="OrthoDB" id="2680326at2759"/>
<evidence type="ECO:0000256" key="1">
    <source>
        <dbReference type="SAM" id="Phobius"/>
    </source>
</evidence>
<feature type="transmembrane region" description="Helical" evidence="1">
    <location>
        <begin position="51"/>
        <end position="71"/>
    </location>
</feature>
<accession>A0A8I3A7W3</accession>
<dbReference type="Proteomes" id="UP000683000">
    <property type="component" value="Unassembled WGS sequence"/>
</dbReference>
<keyword evidence="3" id="KW-1185">Reference proteome</keyword>
<keyword evidence="1" id="KW-0812">Transmembrane</keyword>
<evidence type="ECO:0000313" key="3">
    <source>
        <dbReference type="Proteomes" id="UP000683000"/>
    </source>
</evidence>